<sequence length="240" mass="27648">MKGIQWLRKIAKKISQAEPTGFKFLLRHLGGGLFKNIVLRDLQYILPQIFTWYSKIYSSTTKSMGSNARAGLKQLSEGFERKKFRGKMRGVRLDKWWPVASGIVVNEARAQLGEAWVLLGDELDRQAVSHAFCEMRQQHCREQQRAAKRRRSDTDLQLWASKALKKGCVKWHIKTLKKKISGKPFCCGRQRQDRFCSYCGKILMTVLCPLAWVDVSSRISAPFLLLTHTYFLLDFALSMS</sequence>
<comment type="caution">
    <text evidence="1">The sequence shown here is derived from an EMBL/GenBank/DDBJ whole genome shotgun (WGS) entry which is preliminary data.</text>
</comment>
<protein>
    <submittedName>
        <fullName evidence="1">Uncharacterized protein</fullName>
    </submittedName>
</protein>
<gene>
    <name evidence="1" type="ORF">CCMP2556_LOCUS54361</name>
</gene>
<proteinExistence type="predicted"/>
<organism evidence="1 2">
    <name type="scientific">Durusdinium trenchii</name>
    <dbReference type="NCBI Taxonomy" id="1381693"/>
    <lineage>
        <taxon>Eukaryota</taxon>
        <taxon>Sar</taxon>
        <taxon>Alveolata</taxon>
        <taxon>Dinophyceae</taxon>
        <taxon>Suessiales</taxon>
        <taxon>Symbiodiniaceae</taxon>
        <taxon>Durusdinium</taxon>
    </lineage>
</organism>
<keyword evidence="2" id="KW-1185">Reference proteome</keyword>
<accession>A0ABP0SWS0</accession>
<evidence type="ECO:0000313" key="2">
    <source>
        <dbReference type="Proteomes" id="UP001642484"/>
    </source>
</evidence>
<evidence type="ECO:0000313" key="1">
    <source>
        <dbReference type="EMBL" id="CAK9116905.1"/>
    </source>
</evidence>
<dbReference type="Proteomes" id="UP001642484">
    <property type="component" value="Unassembled WGS sequence"/>
</dbReference>
<dbReference type="EMBL" id="CAXAMN010028544">
    <property type="protein sequence ID" value="CAK9116905.1"/>
    <property type="molecule type" value="Genomic_DNA"/>
</dbReference>
<reference evidence="1 2" key="1">
    <citation type="submission" date="2024-02" db="EMBL/GenBank/DDBJ databases">
        <authorList>
            <person name="Chen Y."/>
            <person name="Shah S."/>
            <person name="Dougan E. K."/>
            <person name="Thang M."/>
            <person name="Chan C."/>
        </authorList>
    </citation>
    <scope>NUCLEOTIDE SEQUENCE [LARGE SCALE GENOMIC DNA]</scope>
</reference>
<name>A0ABP0SWS0_9DINO</name>